<keyword evidence="10" id="KW-1185">Reference proteome</keyword>
<keyword evidence="2 8" id="KW-0812">Transmembrane</keyword>
<dbReference type="SUPFAM" id="SSF50939">
    <property type="entry name" value="Sialidases"/>
    <property type="match status" value="1"/>
</dbReference>
<keyword evidence="7" id="KW-0325">Glycoprotein</keyword>
<reference evidence="9 10" key="1">
    <citation type="journal article" date="2016" name="Nature">
        <title>Redefining the invertebrate RNA virosphere.</title>
        <authorList>
            <person name="Shi M."/>
            <person name="Lin X.D."/>
            <person name="Tian J.H."/>
            <person name="Chen L.J."/>
            <person name="Chen X."/>
            <person name="Li C.X."/>
            <person name="Qin X.C."/>
            <person name="Li J."/>
            <person name="Cao J.P."/>
            <person name="Eden J.S."/>
            <person name="Buchmann J."/>
            <person name="Wang W."/>
            <person name="Xu J."/>
            <person name="Holmes E.C."/>
            <person name="Zhang Y.Z."/>
        </authorList>
    </citation>
    <scope>NUCLEOTIDE SEQUENCE [LARGE SCALE GENOMIC DNA]</scope>
    <source>
        <strain evidence="9 10">XZSJSC61041</strain>
    </source>
</reference>
<evidence type="ECO:0000256" key="1">
    <source>
        <dbReference type="ARBA" id="ARBA00004597"/>
    </source>
</evidence>
<keyword evidence="3" id="KW-1043">Host membrane</keyword>
<feature type="transmembrane region" description="Helical" evidence="8">
    <location>
        <begin position="439"/>
        <end position="460"/>
    </location>
</feature>
<dbReference type="RefSeq" id="YP_009666305.1">
    <property type="nucleotide sequence ID" value="NC_043490.1"/>
</dbReference>
<proteinExistence type="predicted"/>
<name>A0A1L3KIW0_9NIDO</name>
<accession>A0A1L3KIW0</accession>
<dbReference type="Proteomes" id="UP000270607">
    <property type="component" value="Segment"/>
</dbReference>
<evidence type="ECO:0000313" key="10">
    <source>
        <dbReference type="Proteomes" id="UP000270607"/>
    </source>
</evidence>
<evidence type="ECO:0000256" key="7">
    <source>
        <dbReference type="ARBA" id="ARBA00023180"/>
    </source>
</evidence>
<organism evidence="9 10">
    <name type="scientific">Xinzhou nematode virus 6</name>
    <dbReference type="NCBI Taxonomy" id="1923774"/>
    <lineage>
        <taxon>Viruses</taxon>
        <taxon>Riboviria</taxon>
        <taxon>Orthornavirae</taxon>
        <taxon>Pisuviricota</taxon>
        <taxon>Pisoniviricetes</taxon>
        <taxon>Nidovirales</taxon>
        <taxon>Tornidovirineae</taxon>
        <taxon>Tobaniviridae</taxon>
        <taxon>Serpentovirinae</taxon>
        <taxon>Sectovirus</taxon>
        <taxon>Sanematovirus</taxon>
        <taxon>Sectovirus xinzhouense</taxon>
    </lineage>
</organism>
<comment type="subcellular location">
    <subcellularLocation>
        <location evidence="1">Host membrane</location>
        <topology evidence="1">Single-pass type II membrane protein</topology>
    </subcellularLocation>
</comment>
<evidence type="ECO:0000256" key="4">
    <source>
        <dbReference type="ARBA" id="ARBA00022968"/>
    </source>
</evidence>
<keyword evidence="4" id="KW-0735">Signal-anchor</keyword>
<evidence type="ECO:0000256" key="6">
    <source>
        <dbReference type="ARBA" id="ARBA00023136"/>
    </source>
</evidence>
<evidence type="ECO:0000256" key="2">
    <source>
        <dbReference type="ARBA" id="ARBA00022692"/>
    </source>
</evidence>
<dbReference type="GeneID" id="40526540"/>
<dbReference type="GO" id="GO:0033644">
    <property type="term" value="C:host cell membrane"/>
    <property type="evidence" value="ECO:0007669"/>
    <property type="project" value="UniProtKB-SubCell"/>
</dbReference>
<dbReference type="InterPro" id="IPR036278">
    <property type="entry name" value="Sialidase_sf"/>
</dbReference>
<keyword evidence="5 8" id="KW-1133">Transmembrane helix</keyword>
<evidence type="ECO:0000256" key="8">
    <source>
        <dbReference type="SAM" id="Phobius"/>
    </source>
</evidence>
<evidence type="ECO:0000256" key="5">
    <source>
        <dbReference type="ARBA" id="ARBA00022989"/>
    </source>
</evidence>
<keyword evidence="6 8" id="KW-0472">Membrane</keyword>
<evidence type="ECO:0000313" key="9">
    <source>
        <dbReference type="EMBL" id="APG77351.1"/>
    </source>
</evidence>
<sequence>MTVLYTATSKSWLLATIILILMKCSQASTSATQAKEQPLQLRYFTQYNTSVNSIQCSRIPVVSTSQLDSRFWCMTFINIIDKECSDHGQGTQFIKCFNKLETIFEIPIKSPNNSSEPRSCSLALQGFDPYLICHLQQHKGNVLVSESEAIAKHKYKFNIWIHSPTSKFSHIVDHYSISKTFNMYANAGKSIIQNECLLTSLYGKAFTMLISLNLTSKNVIQKKNITSSNQESSIKYHQGILKIFLRSANNKSPALQYANITLNKNCSFSVTSVESSQYNTTYFCCINSGVNWTSSTTARHCKYNSTFFGAAQYPSNNYFITSDPKTTYGRVGPGINIHGSFIPLASKAAGIAYSSCTDIQGGTGAICVYESDTCFNPNYCIVSFLIGNFPKEVPTESTPTDTSKQFTTTTETTTATTSTTAGFECKTEKVPPSQPRGHGLTVTISLLVLQSCAILCFFAYSYRQQLKRQLLIALHKSIK</sequence>
<protein>
    <submittedName>
        <fullName evidence="9">Hemagglutinin-neuraminidase</fullName>
    </submittedName>
</protein>
<dbReference type="EMBL" id="KX883637">
    <property type="protein sequence ID" value="APG77351.1"/>
    <property type="molecule type" value="Genomic_RNA"/>
</dbReference>
<dbReference type="KEGG" id="vg:40526540"/>
<evidence type="ECO:0000256" key="3">
    <source>
        <dbReference type="ARBA" id="ARBA00022870"/>
    </source>
</evidence>